<evidence type="ECO:0000256" key="2">
    <source>
        <dbReference type="ARBA" id="ARBA00012438"/>
    </source>
</evidence>
<gene>
    <name evidence="7" type="ORF">IPN91_07300</name>
</gene>
<dbReference type="Pfam" id="PF02518">
    <property type="entry name" value="HATPase_c"/>
    <property type="match status" value="1"/>
</dbReference>
<evidence type="ECO:0000256" key="4">
    <source>
        <dbReference type="SAM" id="Coils"/>
    </source>
</evidence>
<dbReference type="SUPFAM" id="SSF55874">
    <property type="entry name" value="ATPase domain of HSP90 chaperone/DNA topoisomerase II/histidine kinase"/>
    <property type="match status" value="1"/>
</dbReference>
<dbReference type="Gene3D" id="1.10.287.130">
    <property type="match status" value="1"/>
</dbReference>
<dbReference type="InterPro" id="IPR003594">
    <property type="entry name" value="HATPase_dom"/>
</dbReference>
<dbReference type="EC" id="2.7.13.3" evidence="2"/>
<evidence type="ECO:0000256" key="1">
    <source>
        <dbReference type="ARBA" id="ARBA00000085"/>
    </source>
</evidence>
<dbReference type="Gene3D" id="3.30.565.10">
    <property type="entry name" value="Histidine kinase-like ATPase, C-terminal domain"/>
    <property type="match status" value="1"/>
</dbReference>
<reference evidence="7 8" key="1">
    <citation type="submission" date="2020-10" db="EMBL/GenBank/DDBJ databases">
        <title>Connecting structure to function with the recovery of over 1000 high-quality activated sludge metagenome-assembled genomes encoding full-length rRNA genes using long-read sequencing.</title>
        <authorList>
            <person name="Singleton C.M."/>
            <person name="Petriglieri F."/>
            <person name="Kristensen J.M."/>
            <person name="Kirkegaard R.H."/>
            <person name="Michaelsen T.Y."/>
            <person name="Andersen M.H."/>
            <person name="Karst S.M."/>
            <person name="Dueholm M.S."/>
            <person name="Nielsen P.H."/>
            <person name="Albertsen M."/>
        </authorList>
    </citation>
    <scope>NUCLEOTIDE SEQUENCE [LARGE SCALE GENOMIC DNA]</scope>
    <source>
        <strain evidence="7">OdNE_18-Q3-R46-58_MAXAC.008</strain>
    </source>
</reference>
<dbReference type="GO" id="GO:0000155">
    <property type="term" value="F:phosphorelay sensor kinase activity"/>
    <property type="evidence" value="ECO:0007669"/>
    <property type="project" value="InterPro"/>
</dbReference>
<evidence type="ECO:0000313" key="8">
    <source>
        <dbReference type="Proteomes" id="UP000709959"/>
    </source>
</evidence>
<dbReference type="EMBL" id="JADKCH010000005">
    <property type="protein sequence ID" value="MBK8572448.1"/>
    <property type="molecule type" value="Genomic_DNA"/>
</dbReference>
<dbReference type="SMART" id="SM00388">
    <property type="entry name" value="HisKA"/>
    <property type="match status" value="1"/>
</dbReference>
<feature type="transmembrane region" description="Helical" evidence="5">
    <location>
        <begin position="765"/>
        <end position="787"/>
    </location>
</feature>
<dbReference type="Gene3D" id="2.130.10.10">
    <property type="entry name" value="YVTN repeat-like/Quinoprotein amine dehydrogenase"/>
    <property type="match status" value="3"/>
</dbReference>
<dbReference type="InterPro" id="IPR036097">
    <property type="entry name" value="HisK_dim/P_sf"/>
</dbReference>
<protein>
    <recommendedName>
        <fullName evidence="2">histidine kinase</fullName>
        <ecNumber evidence="2">2.7.13.3</ecNumber>
    </recommendedName>
</protein>
<keyword evidence="5" id="KW-0812">Transmembrane</keyword>
<sequence length="1050" mass="113931">MRAVLAGLALLAPLRAAEPSAARDRVAPLTGRPQVQIFTDREGLRQNSVEAVGLDDQGYAWIGTQDGAMRYDGRTWTPVDMPAPRRSNWVTAMVLSPGGPRWFGTNNAGVARWHEGRWTLLDRASGLPSDAVYCLVEGGGTLWAGTGEGPARWTGTRWQAFPADQPWRHGPVRALLVRGTAAEAEVWVGTDEGLGCFQRGSWRWFGQAGLPSPMVTALLEGETPGGRGGFWVGTRAGLSVGEPGRWRTHGAPEFLPRPAVSCLKRTLSRAGKPVLWVGTEGGLVRWEGDRRRVWGLAEGLTSPLVRSLLVQIGPSGRETVWAGTFGGLVRFTEGTWASLDAQDGLPDNLVFSLHEDRRTGGLWFGTFYGLVSYQGGRWRTHGEAEGLPRTTIFALAGDAADGAVWVGTRGHGLYRLHGGRARPLPGLPDSFVYALHAGPDADGAPAVWVGTRVGVSRWKGGAWTHYGERHGVPRALVSGITAIRGPDGALRQLWVGTRGSGLGVLEAGGDAFTWFGDAQGLVDSRVMHLLAAEEEGRPCIWVSTQGGLQQFQTSPPRATGRVLNQATQPGFPGDMVYTAQRGPDGSLFAFTNRGVWRLGPKPGGGLEAQAFTTGDGLPSNGCVQGASLVDSHGRVWVGTVLGVAILAPSTRFVDTRPKRLYLDQARNGDQNLPLAGPWHLPWRMRNLKVRFSLLSYHREADTRFRSRLVGLEAEPSAWTPAADREFVTLPPGRYTLQVWGRDHAGNETGPLELPVVVEAPPWLRWWALLAYILLLTGGVLLLILWRVRRLQQQNARLAARVHAATAEVRRQNEALGRINQHLARLNEEKSNMLGIAAHDLRNPLSAIGLFAEMITRSGEEGGAEAPARRIQKLVGEMSMLIERLLNSSRIDAGQISLQMEGVDPCLLLRELAERHRAAAEAKHLLLELDLPPEGAPALLADPFHLMEVLDNLVSNALKFMPPGPPVRRVTLRVREGLIEIQDEGPGFTEEDKAHAFERFRRLSARPTAGEGSTGLGLSIARALVEAMGGELTLHSEPGQGATFRIHLGRA</sequence>
<dbReference type="InterPro" id="IPR036890">
    <property type="entry name" value="HATPase_C_sf"/>
</dbReference>
<dbReference type="SUPFAM" id="SSF47384">
    <property type="entry name" value="Homodimeric domain of signal transducing histidine kinase"/>
    <property type="match status" value="1"/>
</dbReference>
<keyword evidence="3" id="KW-0597">Phosphoprotein</keyword>
<evidence type="ECO:0000259" key="6">
    <source>
        <dbReference type="PROSITE" id="PS50109"/>
    </source>
</evidence>
<dbReference type="SUPFAM" id="SSF63829">
    <property type="entry name" value="Calcium-dependent phosphotriesterase"/>
    <property type="match status" value="2"/>
</dbReference>
<dbReference type="InterPro" id="IPR013783">
    <property type="entry name" value="Ig-like_fold"/>
</dbReference>
<dbReference type="InterPro" id="IPR015943">
    <property type="entry name" value="WD40/YVTN_repeat-like_dom_sf"/>
</dbReference>
<name>A0A936K5G7_9BACT</name>
<feature type="coiled-coil region" evidence="4">
    <location>
        <begin position="787"/>
        <end position="828"/>
    </location>
</feature>
<dbReference type="InterPro" id="IPR003661">
    <property type="entry name" value="HisK_dim/P_dom"/>
</dbReference>
<dbReference type="InterPro" id="IPR005467">
    <property type="entry name" value="His_kinase_dom"/>
</dbReference>
<dbReference type="PANTHER" id="PTHR43547">
    <property type="entry name" value="TWO-COMPONENT HISTIDINE KINASE"/>
    <property type="match status" value="1"/>
</dbReference>
<comment type="caution">
    <text evidence="7">The sequence shown here is derived from an EMBL/GenBank/DDBJ whole genome shotgun (WGS) entry which is preliminary data.</text>
</comment>
<dbReference type="CDD" id="cd00082">
    <property type="entry name" value="HisKA"/>
    <property type="match status" value="1"/>
</dbReference>
<evidence type="ECO:0000256" key="5">
    <source>
        <dbReference type="SAM" id="Phobius"/>
    </source>
</evidence>
<evidence type="ECO:0000313" key="7">
    <source>
        <dbReference type="EMBL" id="MBK8572448.1"/>
    </source>
</evidence>
<dbReference type="Proteomes" id="UP000709959">
    <property type="component" value="Unassembled WGS sequence"/>
</dbReference>
<dbReference type="AlphaFoldDB" id="A0A936K5G7"/>
<dbReference type="CDD" id="cd00075">
    <property type="entry name" value="HATPase"/>
    <property type="match status" value="1"/>
</dbReference>
<dbReference type="Gene3D" id="2.60.40.10">
    <property type="entry name" value="Immunoglobulins"/>
    <property type="match status" value="1"/>
</dbReference>
<feature type="domain" description="Histidine kinase" evidence="6">
    <location>
        <begin position="835"/>
        <end position="1050"/>
    </location>
</feature>
<dbReference type="InterPro" id="IPR004358">
    <property type="entry name" value="Sig_transdc_His_kin-like_C"/>
</dbReference>
<accession>A0A936K5G7</accession>
<dbReference type="SMART" id="SM00387">
    <property type="entry name" value="HATPase_c"/>
    <property type="match status" value="1"/>
</dbReference>
<keyword evidence="5" id="KW-1133">Transmembrane helix</keyword>
<proteinExistence type="predicted"/>
<dbReference type="PROSITE" id="PS50109">
    <property type="entry name" value="HIS_KIN"/>
    <property type="match status" value="1"/>
</dbReference>
<evidence type="ECO:0000256" key="3">
    <source>
        <dbReference type="ARBA" id="ARBA00022553"/>
    </source>
</evidence>
<keyword evidence="5" id="KW-0472">Membrane</keyword>
<dbReference type="Pfam" id="PF00512">
    <property type="entry name" value="HisKA"/>
    <property type="match status" value="1"/>
</dbReference>
<organism evidence="7 8">
    <name type="scientific">Candidatus Geothrix odensensis</name>
    <dbReference type="NCBI Taxonomy" id="2954440"/>
    <lineage>
        <taxon>Bacteria</taxon>
        <taxon>Pseudomonadati</taxon>
        <taxon>Acidobacteriota</taxon>
        <taxon>Holophagae</taxon>
        <taxon>Holophagales</taxon>
        <taxon>Holophagaceae</taxon>
        <taxon>Geothrix</taxon>
    </lineage>
</organism>
<dbReference type="PRINTS" id="PR00344">
    <property type="entry name" value="BCTRLSENSOR"/>
</dbReference>
<dbReference type="PANTHER" id="PTHR43547:SF2">
    <property type="entry name" value="HYBRID SIGNAL TRANSDUCTION HISTIDINE KINASE C"/>
    <property type="match status" value="1"/>
</dbReference>
<keyword evidence="4" id="KW-0175">Coiled coil</keyword>
<comment type="catalytic activity">
    <reaction evidence="1">
        <text>ATP + protein L-histidine = ADP + protein N-phospho-L-histidine.</text>
        <dbReference type="EC" id="2.7.13.3"/>
    </reaction>
</comment>